<proteinExistence type="predicted"/>
<gene>
    <name evidence="1" type="ORF">AVEN_171997_1</name>
</gene>
<sequence length="94" mass="10935">MKCYGVDIAHPLNFYECGIDKIDELEEDGCKFFLLAELLTSIIRKLVDQWALLTTSIKLSSGWELKFAWYFSKQNTNADQFTLNFSRKATYSHI</sequence>
<name>A0A4Y2WUI0_ARAVE</name>
<dbReference type="EMBL" id="BGPR01066631">
    <property type="protein sequence ID" value="GBO41135.1"/>
    <property type="molecule type" value="Genomic_DNA"/>
</dbReference>
<comment type="caution">
    <text evidence="1">The sequence shown here is derived from an EMBL/GenBank/DDBJ whole genome shotgun (WGS) entry which is preliminary data.</text>
</comment>
<keyword evidence="2" id="KW-1185">Reference proteome</keyword>
<dbReference type="Proteomes" id="UP000499080">
    <property type="component" value="Unassembled WGS sequence"/>
</dbReference>
<dbReference type="AlphaFoldDB" id="A0A4Y2WUI0"/>
<protein>
    <submittedName>
        <fullName evidence="1">Uncharacterized protein</fullName>
    </submittedName>
</protein>
<organism evidence="1 2">
    <name type="scientific">Araneus ventricosus</name>
    <name type="common">Orbweaver spider</name>
    <name type="synonym">Epeira ventricosa</name>
    <dbReference type="NCBI Taxonomy" id="182803"/>
    <lineage>
        <taxon>Eukaryota</taxon>
        <taxon>Metazoa</taxon>
        <taxon>Ecdysozoa</taxon>
        <taxon>Arthropoda</taxon>
        <taxon>Chelicerata</taxon>
        <taxon>Arachnida</taxon>
        <taxon>Araneae</taxon>
        <taxon>Araneomorphae</taxon>
        <taxon>Entelegynae</taxon>
        <taxon>Araneoidea</taxon>
        <taxon>Araneidae</taxon>
        <taxon>Araneus</taxon>
    </lineage>
</organism>
<accession>A0A4Y2WUI0</accession>
<evidence type="ECO:0000313" key="2">
    <source>
        <dbReference type="Proteomes" id="UP000499080"/>
    </source>
</evidence>
<reference evidence="1 2" key="1">
    <citation type="journal article" date="2019" name="Sci. Rep.">
        <title>Orb-weaving spider Araneus ventricosus genome elucidates the spidroin gene catalogue.</title>
        <authorList>
            <person name="Kono N."/>
            <person name="Nakamura H."/>
            <person name="Ohtoshi R."/>
            <person name="Moran D.A.P."/>
            <person name="Shinohara A."/>
            <person name="Yoshida Y."/>
            <person name="Fujiwara M."/>
            <person name="Mori M."/>
            <person name="Tomita M."/>
            <person name="Arakawa K."/>
        </authorList>
    </citation>
    <scope>NUCLEOTIDE SEQUENCE [LARGE SCALE GENOMIC DNA]</scope>
</reference>
<evidence type="ECO:0000313" key="1">
    <source>
        <dbReference type="EMBL" id="GBO41135.1"/>
    </source>
</evidence>